<accession>A0ABT3UBN2</accession>
<sequence>MTTNALERLFEPARLGRLELKNRLVMAPLTRSRAGFDGTPGELTAEYYAQRASVGLIVTEGTQPSDDGQGYLATPGIYTDAHVAGWNKITSAVHERGGHLFIQLMHAGRMSHPDNTPHHRQSVAPSAIAAPDTSMFTAKGMQDIPVPRALTTDEVRQTVSDFRFAARRAIEAGADGVEIHGANAYLVHQFLAPSANVRTDEYGGSIENRARFAIEVAIAIAEEIGADRTAIRLSPGLARWGIDEGAEGPALYRYLVAELNKLGLAYLHVTHRGNEPLLADIRKLWTGTLILNRPGRSRDQAGTDVASGLADLEAYGQMVLANPDFVARLKTGAPLNDANPTTFFGGDGQGYTDYPVLAEAEER</sequence>
<dbReference type="InterPro" id="IPR013785">
    <property type="entry name" value="Aldolase_TIM"/>
</dbReference>
<keyword evidence="3" id="KW-1185">Reference proteome</keyword>
<reference evidence="2 3" key="1">
    <citation type="submission" date="2022-11" db="EMBL/GenBank/DDBJ databases">
        <title>PHB producers.</title>
        <authorList>
            <person name="Besaury L."/>
        </authorList>
    </citation>
    <scope>NUCLEOTIDE SEQUENCE [LARGE SCALE GENOMIC DNA]</scope>
    <source>
        <strain evidence="2 3">SEWS6</strain>
    </source>
</reference>
<dbReference type="EMBL" id="JAPKHW010000007">
    <property type="protein sequence ID" value="MCX4145956.1"/>
    <property type="molecule type" value="Genomic_DNA"/>
</dbReference>
<feature type="domain" description="NADH:flavin oxidoreductase/NADH oxidase N-terminal" evidence="1">
    <location>
        <begin position="9"/>
        <end position="336"/>
    </location>
</feature>
<dbReference type="SUPFAM" id="SSF51395">
    <property type="entry name" value="FMN-linked oxidoreductases"/>
    <property type="match status" value="1"/>
</dbReference>
<evidence type="ECO:0000313" key="2">
    <source>
        <dbReference type="EMBL" id="MCX4145956.1"/>
    </source>
</evidence>
<evidence type="ECO:0000313" key="3">
    <source>
        <dbReference type="Proteomes" id="UP001209412"/>
    </source>
</evidence>
<name>A0ABT3UBN2_9BURK</name>
<evidence type="ECO:0000259" key="1">
    <source>
        <dbReference type="Pfam" id="PF00724"/>
    </source>
</evidence>
<gene>
    <name evidence="2" type="ORF">OSB80_11310</name>
</gene>
<proteinExistence type="predicted"/>
<dbReference type="InterPro" id="IPR001155">
    <property type="entry name" value="OxRdtase_FMN_N"/>
</dbReference>
<dbReference type="PANTHER" id="PTHR22893:SF91">
    <property type="entry name" value="NADPH DEHYDROGENASE 2-RELATED"/>
    <property type="match status" value="1"/>
</dbReference>
<protein>
    <submittedName>
        <fullName evidence="2">Alkene reductase</fullName>
    </submittedName>
</protein>
<dbReference type="CDD" id="cd02933">
    <property type="entry name" value="OYE_like_FMN"/>
    <property type="match status" value="1"/>
</dbReference>
<dbReference type="Gene3D" id="3.20.20.70">
    <property type="entry name" value="Aldolase class I"/>
    <property type="match status" value="1"/>
</dbReference>
<dbReference type="Pfam" id="PF00724">
    <property type="entry name" value="Oxidored_FMN"/>
    <property type="match status" value="1"/>
</dbReference>
<organism evidence="2 3">
    <name type="scientific">Paraburkholderia madseniana</name>
    <dbReference type="NCBI Taxonomy" id="2599607"/>
    <lineage>
        <taxon>Bacteria</taxon>
        <taxon>Pseudomonadati</taxon>
        <taxon>Pseudomonadota</taxon>
        <taxon>Betaproteobacteria</taxon>
        <taxon>Burkholderiales</taxon>
        <taxon>Burkholderiaceae</taxon>
        <taxon>Paraburkholderia</taxon>
    </lineage>
</organism>
<dbReference type="Proteomes" id="UP001209412">
    <property type="component" value="Unassembled WGS sequence"/>
</dbReference>
<dbReference type="InterPro" id="IPR045247">
    <property type="entry name" value="Oye-like"/>
</dbReference>
<dbReference type="RefSeq" id="WP_266257742.1">
    <property type="nucleotide sequence ID" value="NZ_JAMXWF010000007.1"/>
</dbReference>
<dbReference type="PANTHER" id="PTHR22893">
    <property type="entry name" value="NADH OXIDOREDUCTASE-RELATED"/>
    <property type="match status" value="1"/>
</dbReference>
<comment type="caution">
    <text evidence="2">The sequence shown here is derived from an EMBL/GenBank/DDBJ whole genome shotgun (WGS) entry which is preliminary data.</text>
</comment>